<dbReference type="Proteomes" id="UP001595957">
    <property type="component" value="Unassembled WGS sequence"/>
</dbReference>
<dbReference type="EMBL" id="JBHSFZ010000010">
    <property type="protein sequence ID" value="MFC4593984.1"/>
    <property type="molecule type" value="Genomic_DNA"/>
</dbReference>
<reference evidence="2" key="1">
    <citation type="journal article" date="2019" name="Int. J. Syst. Evol. Microbiol.">
        <title>The Global Catalogue of Microorganisms (GCM) 10K type strain sequencing project: providing services to taxonomists for standard genome sequencing and annotation.</title>
        <authorList>
            <consortium name="The Broad Institute Genomics Platform"/>
            <consortium name="The Broad Institute Genome Sequencing Center for Infectious Disease"/>
            <person name="Wu L."/>
            <person name="Ma J."/>
        </authorList>
    </citation>
    <scope>NUCLEOTIDE SEQUENCE [LARGE SCALE GENOMIC DNA]</scope>
    <source>
        <strain evidence="2">NBRC 103632</strain>
    </source>
</reference>
<evidence type="ECO:0000313" key="1">
    <source>
        <dbReference type="EMBL" id="MFC4593984.1"/>
    </source>
</evidence>
<proteinExistence type="predicted"/>
<gene>
    <name evidence="1" type="ORF">ACFO3E_07240</name>
</gene>
<organism evidence="1 2">
    <name type="scientific">Sphingobium tyrosinilyticum</name>
    <dbReference type="NCBI Taxonomy" id="2715436"/>
    <lineage>
        <taxon>Bacteria</taxon>
        <taxon>Pseudomonadati</taxon>
        <taxon>Pseudomonadota</taxon>
        <taxon>Alphaproteobacteria</taxon>
        <taxon>Sphingomonadales</taxon>
        <taxon>Sphingomonadaceae</taxon>
        <taxon>Sphingobium</taxon>
    </lineage>
</organism>
<sequence length="110" mass="12163">MSVLLDVVRKNRQKVLDPVADFTSEKFMPFLSRCVAGHIKEDAKPGRADDAHVFALTHSGDPANLLPHHDPEIGFKGACDCVRRRKAALIRSRSTGWMCSESSSMVTIAR</sequence>
<protein>
    <submittedName>
        <fullName evidence="1">Uncharacterized protein</fullName>
    </submittedName>
</protein>
<evidence type="ECO:0000313" key="2">
    <source>
        <dbReference type="Proteomes" id="UP001595957"/>
    </source>
</evidence>
<name>A0ABV9F0V1_9SPHN</name>
<keyword evidence="2" id="KW-1185">Reference proteome</keyword>
<comment type="caution">
    <text evidence="1">The sequence shown here is derived from an EMBL/GenBank/DDBJ whole genome shotgun (WGS) entry which is preliminary data.</text>
</comment>
<accession>A0ABV9F0V1</accession>
<dbReference type="RefSeq" id="WP_066529596.1">
    <property type="nucleotide sequence ID" value="NZ_JBHSFZ010000010.1"/>
</dbReference>